<evidence type="ECO:0000256" key="1">
    <source>
        <dbReference type="ARBA" id="ARBA00023015"/>
    </source>
</evidence>
<evidence type="ECO:0000259" key="4">
    <source>
        <dbReference type="PROSITE" id="PS50949"/>
    </source>
</evidence>
<dbReference type="Proteomes" id="UP001238603">
    <property type="component" value="Unassembled WGS sequence"/>
</dbReference>
<evidence type="ECO:0000256" key="2">
    <source>
        <dbReference type="ARBA" id="ARBA00023125"/>
    </source>
</evidence>
<dbReference type="CDD" id="cd07377">
    <property type="entry name" value="WHTH_GntR"/>
    <property type="match status" value="1"/>
</dbReference>
<keyword evidence="6" id="KW-1185">Reference proteome</keyword>
<evidence type="ECO:0000313" key="6">
    <source>
        <dbReference type="Proteomes" id="UP001238603"/>
    </source>
</evidence>
<dbReference type="Gene3D" id="1.20.120.530">
    <property type="entry name" value="GntR ligand-binding domain-like"/>
    <property type="match status" value="1"/>
</dbReference>
<dbReference type="InterPro" id="IPR000524">
    <property type="entry name" value="Tscrpt_reg_HTH_GntR"/>
</dbReference>
<dbReference type="InterPro" id="IPR036388">
    <property type="entry name" value="WH-like_DNA-bd_sf"/>
</dbReference>
<dbReference type="SMART" id="SM00345">
    <property type="entry name" value="HTH_GNTR"/>
    <property type="match status" value="1"/>
</dbReference>
<dbReference type="PANTHER" id="PTHR43537">
    <property type="entry name" value="TRANSCRIPTIONAL REGULATOR, GNTR FAMILY"/>
    <property type="match status" value="1"/>
</dbReference>
<dbReference type="SUPFAM" id="SSF46785">
    <property type="entry name" value="Winged helix' DNA-binding domain"/>
    <property type="match status" value="1"/>
</dbReference>
<dbReference type="RefSeq" id="WP_285982418.1">
    <property type="nucleotide sequence ID" value="NZ_JASVDS010000002.1"/>
</dbReference>
<keyword evidence="2" id="KW-0238">DNA-binding</keyword>
<comment type="caution">
    <text evidence="5">The sequence shown here is derived from an EMBL/GenBank/DDBJ whole genome shotgun (WGS) entry which is preliminary data.</text>
</comment>
<dbReference type="SUPFAM" id="SSF48008">
    <property type="entry name" value="GntR ligand-binding domain-like"/>
    <property type="match status" value="1"/>
</dbReference>
<keyword evidence="1" id="KW-0805">Transcription regulation</keyword>
<dbReference type="EMBL" id="JASVDS010000002">
    <property type="protein sequence ID" value="MDL5032341.1"/>
    <property type="molecule type" value="Genomic_DNA"/>
</dbReference>
<evidence type="ECO:0000256" key="3">
    <source>
        <dbReference type="ARBA" id="ARBA00023163"/>
    </source>
</evidence>
<keyword evidence="3" id="KW-0804">Transcription</keyword>
<dbReference type="PRINTS" id="PR00035">
    <property type="entry name" value="HTHGNTR"/>
</dbReference>
<proteinExistence type="predicted"/>
<organism evidence="5 6">
    <name type="scientific">Roseateles subflavus</name>
    <dbReference type="NCBI Taxonomy" id="3053353"/>
    <lineage>
        <taxon>Bacteria</taxon>
        <taxon>Pseudomonadati</taxon>
        <taxon>Pseudomonadota</taxon>
        <taxon>Betaproteobacteria</taxon>
        <taxon>Burkholderiales</taxon>
        <taxon>Sphaerotilaceae</taxon>
        <taxon>Roseateles</taxon>
    </lineage>
</organism>
<dbReference type="Gene3D" id="1.10.10.10">
    <property type="entry name" value="Winged helix-like DNA-binding domain superfamily/Winged helix DNA-binding domain"/>
    <property type="match status" value="1"/>
</dbReference>
<evidence type="ECO:0000313" key="5">
    <source>
        <dbReference type="EMBL" id="MDL5032341.1"/>
    </source>
</evidence>
<feature type="domain" description="HTH gntR-type" evidence="4">
    <location>
        <begin position="11"/>
        <end position="81"/>
    </location>
</feature>
<reference evidence="5 6" key="1">
    <citation type="submission" date="2023-06" db="EMBL/GenBank/DDBJ databases">
        <title>Pelomonas sp. APW6 16S ribosomal RNA gene genome sequencing and assembly.</title>
        <authorList>
            <person name="Woo H."/>
        </authorList>
    </citation>
    <scope>NUCLEOTIDE SEQUENCE [LARGE SCALE GENOMIC DNA]</scope>
    <source>
        <strain evidence="5 6">APW6</strain>
    </source>
</reference>
<dbReference type="SMART" id="SM00895">
    <property type="entry name" value="FCD"/>
    <property type="match status" value="1"/>
</dbReference>
<dbReference type="PANTHER" id="PTHR43537:SF24">
    <property type="entry name" value="GLUCONATE OPERON TRANSCRIPTIONAL REPRESSOR"/>
    <property type="match status" value="1"/>
</dbReference>
<accession>A0ABT7LHK6</accession>
<protein>
    <submittedName>
        <fullName evidence="5">FCD domain-containing protein</fullName>
    </submittedName>
</protein>
<sequence>MTKKQVAPRGLKRGDLVVEEIKRWITDRNLTPGEKLPKEAELQEMFGVSRGTMREALKALEVQGLIRLSTGPAGGATIERVTLDRTFQFLQNYLFFQDITIGDIYALRRMLEPEMAAMAVPHLTDGDLEALARSIEISDPSEDNVHPAVMQRIEDLRFHDIFAEACPNPFLRFQCRMINRMLETMVESSLHATMDEHQSLGEAAWRAHKKILVAARKADADEVRKLMHAHIVENQRHLDLLQAGLRSRLVLDSELRLGAGLPASLGPVKPPRRQPKR</sequence>
<dbReference type="InterPro" id="IPR036390">
    <property type="entry name" value="WH_DNA-bd_sf"/>
</dbReference>
<gene>
    <name evidence="5" type="ORF">QRD43_10550</name>
</gene>
<name>A0ABT7LHK6_9BURK</name>
<dbReference type="Pfam" id="PF00392">
    <property type="entry name" value="GntR"/>
    <property type="match status" value="1"/>
</dbReference>
<dbReference type="PROSITE" id="PS50949">
    <property type="entry name" value="HTH_GNTR"/>
    <property type="match status" value="1"/>
</dbReference>
<dbReference type="InterPro" id="IPR011711">
    <property type="entry name" value="GntR_C"/>
</dbReference>
<dbReference type="Pfam" id="PF07729">
    <property type="entry name" value="FCD"/>
    <property type="match status" value="1"/>
</dbReference>
<dbReference type="InterPro" id="IPR008920">
    <property type="entry name" value="TF_FadR/GntR_C"/>
</dbReference>